<dbReference type="Gene3D" id="4.10.372.10">
    <property type="entry name" value="Lipoxygenase-1, Domain 3"/>
    <property type="match status" value="1"/>
</dbReference>
<dbReference type="GO" id="GO:0031408">
    <property type="term" value="P:oxylipin biosynthetic process"/>
    <property type="evidence" value="ECO:0007669"/>
    <property type="project" value="UniProtKB-UniRule"/>
</dbReference>
<evidence type="ECO:0000256" key="9">
    <source>
        <dbReference type="ARBA" id="ARBA00023098"/>
    </source>
</evidence>
<keyword evidence="7" id="KW-0560">Oxidoreductase</keyword>
<dbReference type="Gene3D" id="1.20.245.10">
    <property type="entry name" value="Lipoxygenase-1, Domain 5"/>
    <property type="match status" value="1"/>
</dbReference>
<dbReference type="FunFam" id="1.20.245.10:FF:000002">
    <property type="entry name" value="Lipoxygenase"/>
    <property type="match status" value="1"/>
</dbReference>
<keyword evidence="5" id="KW-0276">Fatty acid metabolism</keyword>
<dbReference type="AlphaFoldDB" id="A0A9Q0D1Q9"/>
<accession>A0A9Q0D1Q9</accession>
<dbReference type="Gene3D" id="3.10.450.60">
    <property type="match status" value="1"/>
</dbReference>
<dbReference type="Proteomes" id="UP001151287">
    <property type="component" value="Unassembled WGS sequence"/>
</dbReference>
<keyword evidence="10 12" id="KW-0275">Fatty acid biosynthesis</keyword>
<evidence type="ECO:0000256" key="6">
    <source>
        <dbReference type="ARBA" id="ARBA00022964"/>
    </source>
</evidence>
<evidence type="ECO:0000256" key="4">
    <source>
        <dbReference type="ARBA" id="ARBA00022767"/>
    </source>
</evidence>
<reference evidence="16" key="1">
    <citation type="journal article" date="2022" name="Cell">
        <title>Repeat-based holocentromeres influence genome architecture and karyotype evolution.</title>
        <authorList>
            <person name="Hofstatter P.G."/>
            <person name="Thangavel G."/>
            <person name="Lux T."/>
            <person name="Neumann P."/>
            <person name="Vondrak T."/>
            <person name="Novak P."/>
            <person name="Zhang M."/>
            <person name="Costa L."/>
            <person name="Castellani M."/>
            <person name="Scott A."/>
            <person name="Toegelov H."/>
            <person name="Fuchs J."/>
            <person name="Mata-Sucre Y."/>
            <person name="Dias Y."/>
            <person name="Vanzela A.L.L."/>
            <person name="Huettel B."/>
            <person name="Almeida C.C.S."/>
            <person name="Simkova H."/>
            <person name="Souza G."/>
            <person name="Pedrosa-Harand A."/>
            <person name="Macas J."/>
            <person name="Mayer K.F.X."/>
            <person name="Houben A."/>
            <person name="Marques A."/>
        </authorList>
    </citation>
    <scope>NUCLEOTIDE SEQUENCE</scope>
    <source>
        <strain evidence="16">RhyBre1mFocal</strain>
    </source>
</reference>
<dbReference type="Gene3D" id="2.60.60.20">
    <property type="entry name" value="PLAT/LH2 domain"/>
    <property type="match status" value="1"/>
</dbReference>
<dbReference type="SUPFAM" id="SSF49723">
    <property type="entry name" value="Lipase/lipooxygenase domain (PLAT/LH2 domain)"/>
    <property type="match status" value="1"/>
</dbReference>
<dbReference type="SMART" id="SM00308">
    <property type="entry name" value="LH2"/>
    <property type="match status" value="1"/>
</dbReference>
<comment type="caution">
    <text evidence="16">The sequence shown here is derived from an EMBL/GenBank/DDBJ whole genome shotgun (WGS) entry which is preliminary data.</text>
</comment>
<organism evidence="16 17">
    <name type="scientific">Rhynchospora breviuscula</name>
    <dbReference type="NCBI Taxonomy" id="2022672"/>
    <lineage>
        <taxon>Eukaryota</taxon>
        <taxon>Viridiplantae</taxon>
        <taxon>Streptophyta</taxon>
        <taxon>Embryophyta</taxon>
        <taxon>Tracheophyta</taxon>
        <taxon>Spermatophyta</taxon>
        <taxon>Magnoliopsida</taxon>
        <taxon>Liliopsida</taxon>
        <taxon>Poales</taxon>
        <taxon>Cyperaceae</taxon>
        <taxon>Cyperoideae</taxon>
        <taxon>Rhynchosporeae</taxon>
        <taxon>Rhynchospora</taxon>
    </lineage>
</organism>
<keyword evidence="3" id="KW-0479">Metal-binding</keyword>
<dbReference type="InterPro" id="IPR020834">
    <property type="entry name" value="LipOase_CS"/>
</dbReference>
<evidence type="ECO:0000259" key="14">
    <source>
        <dbReference type="PROSITE" id="PS50095"/>
    </source>
</evidence>
<evidence type="ECO:0000256" key="10">
    <source>
        <dbReference type="ARBA" id="ARBA00023160"/>
    </source>
</evidence>
<evidence type="ECO:0000313" key="16">
    <source>
        <dbReference type="EMBL" id="KAJ1704241.1"/>
    </source>
</evidence>
<comment type="function">
    <text evidence="12">Plant lipoxygenase may be involved in a number of diverse aspects of plant physiology including growth and development, pest resistance, and senescence or responses to wounding.</text>
</comment>
<dbReference type="InterPro" id="IPR027433">
    <property type="entry name" value="Lipoxygenase_dom_3"/>
</dbReference>
<keyword evidence="9" id="KW-0443">Lipid metabolism</keyword>
<dbReference type="InterPro" id="IPR036392">
    <property type="entry name" value="PLAT/LH2_dom_sf"/>
</dbReference>
<feature type="domain" description="Lipoxygenase" evidence="15">
    <location>
        <begin position="157"/>
        <end position="852"/>
    </location>
</feature>
<evidence type="ECO:0000256" key="12">
    <source>
        <dbReference type="RuleBase" id="RU003975"/>
    </source>
</evidence>
<dbReference type="GO" id="GO:0046872">
    <property type="term" value="F:metal ion binding"/>
    <property type="evidence" value="ECO:0007669"/>
    <property type="project" value="UniProtKB-UniRule"/>
</dbReference>
<dbReference type="EC" id="1.13.11.-" evidence="12"/>
<evidence type="ECO:0000256" key="5">
    <source>
        <dbReference type="ARBA" id="ARBA00022832"/>
    </source>
</evidence>
<feature type="domain" description="PLAT" evidence="14">
    <location>
        <begin position="31"/>
        <end position="154"/>
    </location>
</feature>
<comment type="caution">
    <text evidence="11">Lacks conserved residue(s) required for the propagation of feature annotation.</text>
</comment>
<dbReference type="GO" id="GO:0016702">
    <property type="term" value="F:oxidoreductase activity, acting on single donors with incorporation of molecular oxygen, incorporation of two atoms of oxygen"/>
    <property type="evidence" value="ECO:0007669"/>
    <property type="project" value="InterPro"/>
</dbReference>
<evidence type="ECO:0000256" key="2">
    <source>
        <dbReference type="ARBA" id="ARBA00022516"/>
    </source>
</evidence>
<evidence type="ECO:0000313" key="17">
    <source>
        <dbReference type="Proteomes" id="UP001151287"/>
    </source>
</evidence>
<dbReference type="PROSITE" id="PS50095">
    <property type="entry name" value="PLAT"/>
    <property type="match status" value="1"/>
</dbReference>
<evidence type="ECO:0000256" key="7">
    <source>
        <dbReference type="ARBA" id="ARBA00023002"/>
    </source>
</evidence>
<keyword evidence="8" id="KW-0408">Iron</keyword>
<evidence type="ECO:0000259" key="15">
    <source>
        <dbReference type="PROSITE" id="PS51393"/>
    </source>
</evidence>
<dbReference type="InterPro" id="IPR001024">
    <property type="entry name" value="PLAT/LH2_dom"/>
</dbReference>
<dbReference type="InterPro" id="IPR036226">
    <property type="entry name" value="LipOase_C_sf"/>
</dbReference>
<feature type="region of interest" description="Disordered" evidence="13">
    <location>
        <begin position="833"/>
        <end position="852"/>
    </location>
</feature>
<dbReference type="EMBL" id="JAMQYH010000001">
    <property type="protein sequence ID" value="KAJ1704241.1"/>
    <property type="molecule type" value="Genomic_DNA"/>
</dbReference>
<evidence type="ECO:0000256" key="13">
    <source>
        <dbReference type="SAM" id="MobiDB-lite"/>
    </source>
</evidence>
<keyword evidence="2 12" id="KW-0444">Lipid biosynthesis</keyword>
<protein>
    <recommendedName>
        <fullName evidence="12">Lipoxygenase</fullName>
        <ecNumber evidence="12">1.13.11.-</ecNumber>
    </recommendedName>
</protein>
<dbReference type="GO" id="GO:0006633">
    <property type="term" value="P:fatty acid biosynthetic process"/>
    <property type="evidence" value="ECO:0007669"/>
    <property type="project" value="UniProtKB-KW"/>
</dbReference>
<dbReference type="Gene3D" id="4.10.375.10">
    <property type="entry name" value="Lipoxygenase-1, Domain 2"/>
    <property type="match status" value="1"/>
</dbReference>
<evidence type="ECO:0000256" key="3">
    <source>
        <dbReference type="ARBA" id="ARBA00022723"/>
    </source>
</evidence>
<dbReference type="InterPro" id="IPR000907">
    <property type="entry name" value="LipOase"/>
</dbReference>
<evidence type="ECO:0000256" key="11">
    <source>
        <dbReference type="PROSITE-ProRule" id="PRU00152"/>
    </source>
</evidence>
<sequence length="852" mass="97487">MHRMQVPSPRKMHLCHPFNSSSPDGAAYHVVKGTVVISRQHLRSPPGRKTTICLYSSTQFDKNRKKARLSKSASLKNRKKTKHGKTDTFTYHITFHLDMEFGLPGAIVVKNGNKTEFFVKFVSLEVSEDRKIHFDCNSWVYPVKKTNTDRLFFSNTSYLPGKTPLPLQDLRKEELVSLRGNGRGERKTWERIYDYDYYNDLGSPDKGEDRARPVLGGTTLYPYPRRCRTGRPVSASDGVTETRGNFLNLDYYVPPDDRFSPVKFSEFITSAIQAVIHFVIPEVKSLFQGDINNFRSFEQLKRDLYAEPRHSAAFEMMAMEKLKTIVPDEVYKDVTKSIKKNPVKFPVPQVIAADENAWRTDEEFAREMLAGLNPAVIKCLKVFPPVGVGGRESSITDFHIEGKLEGLTIQKAMDQKRIFILDHHDYLMPYLSRINSQKGVRVYASRTLLFLKDDGTLKPLAIELTLPGEEEQSRVFVPDIPVRMLWELAKTFVAVNDSGYHQLISHWLYTHAAVEPFVIATKRQLSAMHPIYKLLDPHFKDTMHINALARSILLNSGGILERTMFPGKYAMELSSKIYTNWRFTEQALPEDLVKRGLAVRDFTQPSGVSLLLEDYPYATDGLDIWVCIKKWVHNYCVRFYPDDMAVISDPELESWYTEIRHVGHGDRREDPHCWLELNSIENLAQTLTTLIWIASALHASVNFGQFAYAGFAPNRPTRCREFIPVENTHEFAELQKDPEKFFFHMVPDRFTTTLGLALIEVLSCHMSDEVYLGQRASAGWTDDGEVLRLFEEFADDLRRVEKNIKERNKDALLKNRLGPVKVPYTLMYPDTSNTSGKEKGVTGKGIPNSVSI</sequence>
<dbReference type="SUPFAM" id="SSF48484">
    <property type="entry name" value="Lipoxigenase"/>
    <property type="match status" value="1"/>
</dbReference>
<dbReference type="PROSITE" id="PS00081">
    <property type="entry name" value="LIPOXYGENASE_2"/>
    <property type="match status" value="1"/>
</dbReference>
<keyword evidence="6" id="KW-0223">Dioxygenase</keyword>
<dbReference type="PRINTS" id="PR00468">
    <property type="entry name" value="PLTLPOXGNASE"/>
</dbReference>
<dbReference type="InterPro" id="IPR001246">
    <property type="entry name" value="LipOase_plant"/>
</dbReference>
<gene>
    <name evidence="16" type="ORF">LUZ63_004020</name>
</gene>
<name>A0A9Q0D1Q9_9POAL</name>
<dbReference type="OrthoDB" id="407298at2759"/>
<dbReference type="Pfam" id="PF01477">
    <property type="entry name" value="PLAT"/>
    <property type="match status" value="1"/>
</dbReference>
<dbReference type="PROSITE" id="PS51393">
    <property type="entry name" value="LIPOXYGENASE_3"/>
    <property type="match status" value="1"/>
</dbReference>
<proteinExistence type="inferred from homology"/>
<comment type="pathway">
    <text evidence="12">Lipid metabolism; oxylipin biosynthesis.</text>
</comment>
<keyword evidence="17" id="KW-1185">Reference proteome</keyword>
<comment type="similarity">
    <text evidence="1 12">Belongs to the lipoxygenase family.</text>
</comment>
<dbReference type="Pfam" id="PF00305">
    <property type="entry name" value="Lipoxygenase"/>
    <property type="match status" value="1"/>
</dbReference>
<dbReference type="GO" id="GO:0034440">
    <property type="term" value="P:lipid oxidation"/>
    <property type="evidence" value="ECO:0007669"/>
    <property type="project" value="InterPro"/>
</dbReference>
<dbReference type="PANTHER" id="PTHR11771">
    <property type="entry name" value="LIPOXYGENASE"/>
    <property type="match status" value="1"/>
</dbReference>
<evidence type="ECO:0000256" key="8">
    <source>
        <dbReference type="ARBA" id="ARBA00023004"/>
    </source>
</evidence>
<evidence type="ECO:0000256" key="1">
    <source>
        <dbReference type="ARBA" id="ARBA00009419"/>
    </source>
</evidence>
<dbReference type="InterPro" id="IPR013819">
    <property type="entry name" value="LipOase_C"/>
</dbReference>
<keyword evidence="4 12" id="KW-0925">Oxylipin biosynthesis</keyword>
<dbReference type="PRINTS" id="PR00087">
    <property type="entry name" value="LIPOXYGENASE"/>
</dbReference>